<protein>
    <recommendedName>
        <fullName evidence="8">BING4 C-terminal domain-containing protein</fullName>
    </recommendedName>
</protein>
<evidence type="ECO:0000259" key="8">
    <source>
        <dbReference type="SMART" id="SM01033"/>
    </source>
</evidence>
<dbReference type="Gene3D" id="2.130.10.10">
    <property type="entry name" value="YVTN repeat-like/Quinoprotein amine dehydrogenase"/>
    <property type="match status" value="2"/>
</dbReference>
<proteinExistence type="predicted"/>
<feature type="region of interest" description="Disordered" evidence="7">
    <location>
        <begin position="502"/>
        <end position="638"/>
    </location>
</feature>
<dbReference type="InParanoid" id="A0A2P6MYZ0"/>
<dbReference type="InterPro" id="IPR015943">
    <property type="entry name" value="WD40/YVTN_repeat-like_dom_sf"/>
</dbReference>
<dbReference type="Pfam" id="PF08149">
    <property type="entry name" value="BING4CT"/>
    <property type="match status" value="1"/>
</dbReference>
<dbReference type="SMART" id="SM00320">
    <property type="entry name" value="WD40"/>
    <property type="match status" value="4"/>
</dbReference>
<dbReference type="PROSITE" id="PS00678">
    <property type="entry name" value="WD_REPEATS_1"/>
    <property type="match status" value="1"/>
</dbReference>
<dbReference type="FunFam" id="2.130.10.10:FF:000378">
    <property type="entry name" value="U3 small nucleolar RNA-associated protein 7"/>
    <property type="match status" value="1"/>
</dbReference>
<dbReference type="OrthoDB" id="10251154at2759"/>
<keyword evidence="3 6" id="KW-0853">WD repeat</keyword>
<dbReference type="SMART" id="SM01033">
    <property type="entry name" value="BING4CT"/>
    <property type="match status" value="1"/>
</dbReference>
<evidence type="ECO:0000256" key="7">
    <source>
        <dbReference type="SAM" id="MobiDB-lite"/>
    </source>
</evidence>
<evidence type="ECO:0000313" key="9">
    <source>
        <dbReference type="EMBL" id="PRP76920.1"/>
    </source>
</evidence>
<sequence length="638" mass="72600">MAKKKPLNQLDAKRWEKHAERKKEILAFQEEHAKIEKEEEEYQNRVLDRQTKQSKPKAFSRKLTDEEQEKFDKGLLRARGRNILEPTFKSVLKEEEEELKQRQDERVASADVWKYIEPASRGMLVVDSGETKDITQRDLRRSVNVLTASKMFNLDLPDTGPYNIDYDMSGRHLLMGSMRGHMALVNWGDKKLIQELQLDEPIHAVQFFHNETMWACAAEEKVGIYNAGGIQITKLKTKGIRQMSFLPYHFLLVTSSPNRKIIEYRDVSLGGKVVMETTNKTLNTSCMKVNPYNALIGVGTKSGTVCTWSPNSNVPIEQLFAHRGTIRGLEYSRDGMQMVTGGDDGMVRVWDVRKIDKPMSEMELAKTRIIKSMHLSATGLLALSYDDFVQVYDNVLTGHTDITKPYMQHRLKKKQQVQQIRFTPFEDILGIGHSGGYSSIVIPGSGEAKVDTSEVNLFGNIRSRNQKEVQMLLEKIPYEMIISDPKLIGAAFFNAADKTKEELNASTGQPNQKKKTAKVAGAKKVEGKKESQYWANKREHLRETQKRKRDEREEVERELRGEAGEAVVEEKKPWSPFNRFSDKKQKLEKLVTLPDPKKEGKKGGKKGGEKRGKKEGKKAGKKGGEKAGEKAGEKQEEK</sequence>
<dbReference type="InterPro" id="IPR012952">
    <property type="entry name" value="BING4_C_dom"/>
</dbReference>
<name>A0A2P6MYZ0_9EUKA</name>
<comment type="caution">
    <text evidence="9">The sequence shown here is derived from an EMBL/GenBank/DDBJ whole genome shotgun (WGS) entry which is preliminary data.</text>
</comment>
<dbReference type="InterPro" id="IPR036322">
    <property type="entry name" value="WD40_repeat_dom_sf"/>
</dbReference>
<comment type="subcellular location">
    <subcellularLocation>
        <location evidence="1">Nucleus</location>
        <location evidence="1">Nucleolus</location>
    </subcellularLocation>
</comment>
<evidence type="ECO:0000256" key="1">
    <source>
        <dbReference type="ARBA" id="ARBA00004604"/>
    </source>
</evidence>
<dbReference type="InterPro" id="IPR001680">
    <property type="entry name" value="WD40_rpt"/>
</dbReference>
<dbReference type="GO" id="GO:0032040">
    <property type="term" value="C:small-subunit processome"/>
    <property type="evidence" value="ECO:0007669"/>
    <property type="project" value="TreeGrafter"/>
</dbReference>
<dbReference type="PANTHER" id="PTHR14085:SF3">
    <property type="entry name" value="WD REPEAT-CONTAINING PROTEIN 46"/>
    <property type="match status" value="1"/>
</dbReference>
<feature type="compositionally biased region" description="Basic and acidic residues" evidence="7">
    <location>
        <begin position="580"/>
        <end position="612"/>
    </location>
</feature>
<dbReference type="FunCoup" id="A0A2P6MYZ0">
    <property type="interactions" value="890"/>
</dbReference>
<evidence type="ECO:0000313" key="10">
    <source>
        <dbReference type="Proteomes" id="UP000241769"/>
    </source>
</evidence>
<gene>
    <name evidence="9" type="ORF">PROFUN_06198</name>
</gene>
<dbReference type="PROSITE" id="PS50294">
    <property type="entry name" value="WD_REPEATS_REGION"/>
    <property type="match status" value="1"/>
</dbReference>
<keyword evidence="2" id="KW-0698">rRNA processing</keyword>
<dbReference type="Pfam" id="PF00400">
    <property type="entry name" value="WD40"/>
    <property type="match status" value="1"/>
</dbReference>
<feature type="repeat" description="WD" evidence="6">
    <location>
        <begin position="319"/>
        <end position="360"/>
    </location>
</feature>
<evidence type="ECO:0000256" key="2">
    <source>
        <dbReference type="ARBA" id="ARBA00022552"/>
    </source>
</evidence>
<dbReference type="GO" id="GO:0030686">
    <property type="term" value="C:90S preribosome"/>
    <property type="evidence" value="ECO:0007669"/>
    <property type="project" value="TreeGrafter"/>
</dbReference>
<evidence type="ECO:0000256" key="6">
    <source>
        <dbReference type="PROSITE-ProRule" id="PRU00221"/>
    </source>
</evidence>
<dbReference type="InterPro" id="IPR040315">
    <property type="entry name" value="WDR46/Utp7"/>
</dbReference>
<evidence type="ECO:0000256" key="5">
    <source>
        <dbReference type="ARBA" id="ARBA00023242"/>
    </source>
</evidence>
<keyword evidence="10" id="KW-1185">Reference proteome</keyword>
<dbReference type="PROSITE" id="PS50082">
    <property type="entry name" value="WD_REPEATS_2"/>
    <property type="match status" value="1"/>
</dbReference>
<feature type="compositionally biased region" description="Basic and acidic residues" evidence="7">
    <location>
        <begin position="622"/>
        <end position="638"/>
    </location>
</feature>
<dbReference type="EMBL" id="MDYQ01000292">
    <property type="protein sequence ID" value="PRP76920.1"/>
    <property type="molecule type" value="Genomic_DNA"/>
</dbReference>
<accession>A0A2P6MYZ0</accession>
<dbReference type="STRING" id="1890364.A0A2P6MYZ0"/>
<dbReference type="GO" id="GO:0000462">
    <property type="term" value="P:maturation of SSU-rRNA from tricistronic rRNA transcript (SSU-rRNA, 5.8S rRNA, LSU-rRNA)"/>
    <property type="evidence" value="ECO:0007669"/>
    <property type="project" value="TreeGrafter"/>
</dbReference>
<keyword evidence="5" id="KW-0539">Nucleus</keyword>
<organism evidence="9 10">
    <name type="scientific">Planoprotostelium fungivorum</name>
    <dbReference type="NCBI Taxonomy" id="1890364"/>
    <lineage>
        <taxon>Eukaryota</taxon>
        <taxon>Amoebozoa</taxon>
        <taxon>Evosea</taxon>
        <taxon>Variosea</taxon>
        <taxon>Cavosteliida</taxon>
        <taxon>Cavosteliaceae</taxon>
        <taxon>Planoprotostelium</taxon>
    </lineage>
</organism>
<dbReference type="PANTHER" id="PTHR14085">
    <property type="entry name" value="WD-REPEAT PROTEIN BING4"/>
    <property type="match status" value="1"/>
</dbReference>
<keyword evidence="4" id="KW-0677">Repeat</keyword>
<dbReference type="SUPFAM" id="SSF50978">
    <property type="entry name" value="WD40 repeat-like"/>
    <property type="match status" value="1"/>
</dbReference>
<feature type="region of interest" description="Disordered" evidence="7">
    <location>
        <begin position="39"/>
        <end position="66"/>
    </location>
</feature>
<feature type="compositionally biased region" description="Basic and acidic residues" evidence="7">
    <location>
        <begin position="523"/>
        <end position="573"/>
    </location>
</feature>
<dbReference type="InterPro" id="IPR019775">
    <property type="entry name" value="WD40_repeat_CS"/>
</dbReference>
<feature type="compositionally biased region" description="Basic and acidic residues" evidence="7">
    <location>
        <begin position="39"/>
        <end position="51"/>
    </location>
</feature>
<evidence type="ECO:0000256" key="3">
    <source>
        <dbReference type="ARBA" id="ARBA00022574"/>
    </source>
</evidence>
<dbReference type="Proteomes" id="UP000241769">
    <property type="component" value="Unassembled WGS sequence"/>
</dbReference>
<evidence type="ECO:0000256" key="4">
    <source>
        <dbReference type="ARBA" id="ARBA00022737"/>
    </source>
</evidence>
<reference evidence="9 10" key="1">
    <citation type="journal article" date="2018" name="Genome Biol. Evol.">
        <title>Multiple Roots of Fruiting Body Formation in Amoebozoa.</title>
        <authorList>
            <person name="Hillmann F."/>
            <person name="Forbes G."/>
            <person name="Novohradska S."/>
            <person name="Ferling I."/>
            <person name="Riege K."/>
            <person name="Groth M."/>
            <person name="Westermann M."/>
            <person name="Marz M."/>
            <person name="Spaller T."/>
            <person name="Winckler T."/>
            <person name="Schaap P."/>
            <person name="Glockner G."/>
        </authorList>
    </citation>
    <scope>NUCLEOTIDE SEQUENCE [LARGE SCALE GENOMIC DNA]</scope>
    <source>
        <strain evidence="9 10">Jena</strain>
    </source>
</reference>
<feature type="domain" description="BING4 C-terminal" evidence="8">
    <location>
        <begin position="405"/>
        <end position="485"/>
    </location>
</feature>
<dbReference type="AlphaFoldDB" id="A0A2P6MYZ0"/>